<keyword evidence="3" id="KW-0812">Transmembrane</keyword>
<dbReference type="EMBL" id="JBHRYR010000003">
    <property type="protein sequence ID" value="MFC3852830.1"/>
    <property type="molecule type" value="Genomic_DNA"/>
</dbReference>
<dbReference type="Proteomes" id="UP001595617">
    <property type="component" value="Unassembled WGS sequence"/>
</dbReference>
<evidence type="ECO:0000256" key="3">
    <source>
        <dbReference type="SAM" id="Phobius"/>
    </source>
</evidence>
<feature type="transmembrane region" description="Helical" evidence="3">
    <location>
        <begin position="178"/>
        <end position="196"/>
    </location>
</feature>
<evidence type="ECO:0000256" key="1">
    <source>
        <dbReference type="ARBA" id="ARBA00022679"/>
    </source>
</evidence>
<keyword evidence="3" id="KW-0472">Membrane</keyword>
<dbReference type="Pfam" id="PF01066">
    <property type="entry name" value="CDP-OH_P_transf"/>
    <property type="match status" value="1"/>
</dbReference>
<feature type="transmembrane region" description="Helical" evidence="3">
    <location>
        <begin position="109"/>
        <end position="132"/>
    </location>
</feature>
<feature type="transmembrane region" description="Helical" evidence="3">
    <location>
        <begin position="33"/>
        <end position="60"/>
    </location>
</feature>
<dbReference type="Gene3D" id="1.20.120.1760">
    <property type="match status" value="1"/>
</dbReference>
<name>A0ABV7ZX69_9GAMM</name>
<gene>
    <name evidence="4" type="ORF">ACFOOG_08295</name>
</gene>
<evidence type="ECO:0000256" key="2">
    <source>
        <dbReference type="RuleBase" id="RU003750"/>
    </source>
</evidence>
<keyword evidence="1 2" id="KW-0808">Transferase</keyword>
<dbReference type="InterPro" id="IPR043130">
    <property type="entry name" value="CDP-OH_PTrfase_TM_dom"/>
</dbReference>
<dbReference type="InterPro" id="IPR000462">
    <property type="entry name" value="CDP-OH_P_trans"/>
</dbReference>
<comment type="caution">
    <text evidence="4">The sequence shown here is derived from an EMBL/GenBank/DDBJ whole genome shotgun (WGS) entry which is preliminary data.</text>
</comment>
<dbReference type="RefSeq" id="WP_380695407.1">
    <property type="nucleotide sequence ID" value="NZ_JBHRYR010000003.1"/>
</dbReference>
<dbReference type="PROSITE" id="PS00379">
    <property type="entry name" value="CDP_ALCOHOL_P_TRANSF"/>
    <property type="match status" value="1"/>
</dbReference>
<dbReference type="EC" id="2.7.8.-" evidence="4"/>
<dbReference type="GO" id="GO:0016740">
    <property type="term" value="F:transferase activity"/>
    <property type="evidence" value="ECO:0007669"/>
    <property type="project" value="UniProtKB-KW"/>
</dbReference>
<comment type="similarity">
    <text evidence="2">Belongs to the CDP-alcohol phosphatidyltransferase class-I family.</text>
</comment>
<evidence type="ECO:0000313" key="4">
    <source>
        <dbReference type="EMBL" id="MFC3852830.1"/>
    </source>
</evidence>
<reference evidence="5" key="1">
    <citation type="journal article" date="2019" name="Int. J. Syst. Evol. Microbiol.">
        <title>The Global Catalogue of Microorganisms (GCM) 10K type strain sequencing project: providing services to taxonomists for standard genome sequencing and annotation.</title>
        <authorList>
            <consortium name="The Broad Institute Genomics Platform"/>
            <consortium name="The Broad Institute Genome Sequencing Center for Infectious Disease"/>
            <person name="Wu L."/>
            <person name="Ma J."/>
        </authorList>
    </citation>
    <scope>NUCLEOTIDE SEQUENCE [LARGE SCALE GENOMIC DNA]</scope>
    <source>
        <strain evidence="5">IBRC 10765</strain>
    </source>
</reference>
<keyword evidence="3" id="KW-1133">Transmembrane helix</keyword>
<proteinExistence type="inferred from homology"/>
<accession>A0ABV7ZX69</accession>
<sequence>MLDRYTLPLLKRPLQASARVLAAHGVSANQVTVVGFVIGLLAVPALLLNAYGLALGLILLNRLGDGIDGELARLQGPSDAGAFLDITLDFIFYQAVVFGFALADPAFTHWALLLMLSFVGTGISFLAFAIMAERRSISNPKYPNKGLHYMAGLAEGTETIAFFVACCVWPAAFPWLAGGFAALCFITAGMRILFGFKTLQTLA</sequence>
<evidence type="ECO:0000313" key="5">
    <source>
        <dbReference type="Proteomes" id="UP001595617"/>
    </source>
</evidence>
<dbReference type="InterPro" id="IPR048254">
    <property type="entry name" value="CDP_ALCOHOL_P_TRANSF_CS"/>
</dbReference>
<keyword evidence="5" id="KW-1185">Reference proteome</keyword>
<organism evidence="4 5">
    <name type="scientific">Saccharospirillum mangrovi</name>
    <dbReference type="NCBI Taxonomy" id="2161747"/>
    <lineage>
        <taxon>Bacteria</taxon>
        <taxon>Pseudomonadati</taxon>
        <taxon>Pseudomonadota</taxon>
        <taxon>Gammaproteobacteria</taxon>
        <taxon>Oceanospirillales</taxon>
        <taxon>Saccharospirillaceae</taxon>
        <taxon>Saccharospirillum</taxon>
    </lineage>
</organism>
<protein>
    <submittedName>
        <fullName evidence="4">CDP-alcohol phosphatidyltransferase family protein</fullName>
        <ecNumber evidence="4">2.7.8.-</ecNumber>
    </submittedName>
</protein>
<feature type="transmembrane region" description="Helical" evidence="3">
    <location>
        <begin position="81"/>
        <end position="103"/>
    </location>
</feature>